<feature type="compositionally biased region" description="Basic and acidic residues" evidence="1">
    <location>
        <begin position="172"/>
        <end position="182"/>
    </location>
</feature>
<proteinExistence type="predicted"/>
<evidence type="ECO:0000313" key="4">
    <source>
        <dbReference type="EMBL" id="CAJ1943202.1"/>
    </source>
</evidence>
<feature type="chain" id="PRO_5042273916" evidence="3">
    <location>
        <begin position="20"/>
        <end position="193"/>
    </location>
</feature>
<evidence type="ECO:0000256" key="2">
    <source>
        <dbReference type="SAM" id="Phobius"/>
    </source>
</evidence>
<dbReference type="Proteomes" id="UP001295423">
    <property type="component" value="Unassembled WGS sequence"/>
</dbReference>
<feature type="region of interest" description="Disordered" evidence="1">
    <location>
        <begin position="142"/>
        <end position="193"/>
    </location>
</feature>
<keyword evidence="5" id="KW-1185">Reference proteome</keyword>
<accession>A0AAD2CU18</accession>
<sequence>MANTLFGTFCLVLLTSVQGFLPPSQIQGVRNNLPVEKTALNLHDMSEIVTAAANSVWLATIDADIDAIPENEFATVFAGGIGVMFGGVLSTMIVGFILEKSDIYGELAAESYLQAADDEEFWKGLSAEEKVMAEAALNRIKESRGEVVSPPTSEPAGAEESATPTGSSVEMTTEKTSQEKSKSSVPNDMFSDY</sequence>
<feature type="transmembrane region" description="Helical" evidence="2">
    <location>
        <begin position="76"/>
        <end position="98"/>
    </location>
</feature>
<organism evidence="4 5">
    <name type="scientific">Cylindrotheca closterium</name>
    <dbReference type="NCBI Taxonomy" id="2856"/>
    <lineage>
        <taxon>Eukaryota</taxon>
        <taxon>Sar</taxon>
        <taxon>Stramenopiles</taxon>
        <taxon>Ochrophyta</taxon>
        <taxon>Bacillariophyta</taxon>
        <taxon>Bacillariophyceae</taxon>
        <taxon>Bacillariophycidae</taxon>
        <taxon>Bacillariales</taxon>
        <taxon>Bacillariaceae</taxon>
        <taxon>Cylindrotheca</taxon>
    </lineage>
</organism>
<dbReference type="EMBL" id="CAKOGP040001112">
    <property type="protein sequence ID" value="CAJ1943202.1"/>
    <property type="molecule type" value="Genomic_DNA"/>
</dbReference>
<gene>
    <name evidence="4" type="ORF">CYCCA115_LOCUS8327</name>
</gene>
<protein>
    <submittedName>
        <fullName evidence="4">Uncharacterized protein</fullName>
    </submittedName>
</protein>
<keyword evidence="2" id="KW-0812">Transmembrane</keyword>
<keyword evidence="3" id="KW-0732">Signal</keyword>
<keyword evidence="2" id="KW-1133">Transmembrane helix</keyword>
<comment type="caution">
    <text evidence="4">The sequence shown here is derived from an EMBL/GenBank/DDBJ whole genome shotgun (WGS) entry which is preliminary data.</text>
</comment>
<reference evidence="4" key="1">
    <citation type="submission" date="2023-08" db="EMBL/GenBank/DDBJ databases">
        <authorList>
            <person name="Audoor S."/>
            <person name="Bilcke G."/>
        </authorList>
    </citation>
    <scope>NUCLEOTIDE SEQUENCE</scope>
</reference>
<name>A0AAD2CU18_9STRA</name>
<evidence type="ECO:0000313" key="5">
    <source>
        <dbReference type="Proteomes" id="UP001295423"/>
    </source>
</evidence>
<feature type="signal peptide" evidence="3">
    <location>
        <begin position="1"/>
        <end position="19"/>
    </location>
</feature>
<keyword evidence="2" id="KW-0472">Membrane</keyword>
<dbReference type="AlphaFoldDB" id="A0AAD2CU18"/>
<evidence type="ECO:0000256" key="3">
    <source>
        <dbReference type="SAM" id="SignalP"/>
    </source>
</evidence>
<evidence type="ECO:0000256" key="1">
    <source>
        <dbReference type="SAM" id="MobiDB-lite"/>
    </source>
</evidence>